<dbReference type="EMBL" id="MHNF01000009">
    <property type="protein sequence ID" value="OGZ41733.1"/>
    <property type="molecule type" value="Genomic_DNA"/>
</dbReference>
<dbReference type="InterPro" id="IPR050723">
    <property type="entry name" value="CFA/CMAS"/>
</dbReference>
<evidence type="ECO:0000256" key="5">
    <source>
        <dbReference type="ARBA" id="ARBA00023098"/>
    </source>
</evidence>
<dbReference type="Gene3D" id="3.40.50.150">
    <property type="entry name" value="Vaccinia Virus protein VP39"/>
    <property type="match status" value="1"/>
</dbReference>
<organism evidence="7 8">
    <name type="scientific">Candidatus Portnoybacteria bacterium RIFCSPLOWO2_02_FULL_39_11</name>
    <dbReference type="NCBI Taxonomy" id="1802001"/>
    <lineage>
        <taxon>Bacteria</taxon>
        <taxon>Candidatus Portnoyibacteriota</taxon>
    </lineage>
</organism>
<keyword evidence="3" id="KW-0808">Transferase</keyword>
<dbReference type="InterPro" id="IPR029063">
    <property type="entry name" value="SAM-dependent_MTases_sf"/>
</dbReference>
<comment type="similarity">
    <text evidence="1">Belongs to the CFA/CMAS family.</text>
</comment>
<dbReference type="GO" id="GO:0008168">
    <property type="term" value="F:methyltransferase activity"/>
    <property type="evidence" value="ECO:0007669"/>
    <property type="project" value="UniProtKB-KW"/>
</dbReference>
<gene>
    <name evidence="7" type="ORF">A3B04_02590</name>
</gene>
<proteinExistence type="inferred from homology"/>
<dbReference type="InterPro" id="IPR003333">
    <property type="entry name" value="CMAS"/>
</dbReference>
<evidence type="ECO:0000256" key="6">
    <source>
        <dbReference type="PIRSR" id="PIRSR003085-1"/>
    </source>
</evidence>
<dbReference type="PIRSF" id="PIRSF003085">
    <property type="entry name" value="CMAS"/>
    <property type="match status" value="1"/>
</dbReference>
<evidence type="ECO:0000256" key="2">
    <source>
        <dbReference type="ARBA" id="ARBA00022603"/>
    </source>
</evidence>
<dbReference type="PANTHER" id="PTHR43667:SF1">
    <property type="entry name" value="CYCLOPROPANE-FATTY-ACYL-PHOSPHOLIPID SYNTHASE"/>
    <property type="match status" value="1"/>
</dbReference>
<dbReference type="GO" id="GO:0008610">
    <property type="term" value="P:lipid biosynthetic process"/>
    <property type="evidence" value="ECO:0007669"/>
    <property type="project" value="InterPro"/>
</dbReference>
<dbReference type="AlphaFoldDB" id="A0A1G2FUJ2"/>
<dbReference type="Pfam" id="PF02353">
    <property type="entry name" value="CMAS"/>
    <property type="match status" value="1"/>
</dbReference>
<evidence type="ECO:0000256" key="1">
    <source>
        <dbReference type="ARBA" id="ARBA00010815"/>
    </source>
</evidence>
<name>A0A1G2FUJ2_9BACT</name>
<dbReference type="NCBIfam" id="NF008686">
    <property type="entry name" value="PRK11705.1"/>
    <property type="match status" value="1"/>
</dbReference>
<reference evidence="7 8" key="1">
    <citation type="journal article" date="2016" name="Nat. Commun.">
        <title>Thousands of microbial genomes shed light on interconnected biogeochemical processes in an aquifer system.</title>
        <authorList>
            <person name="Anantharaman K."/>
            <person name="Brown C.T."/>
            <person name="Hug L.A."/>
            <person name="Sharon I."/>
            <person name="Castelle C.J."/>
            <person name="Probst A.J."/>
            <person name="Thomas B.C."/>
            <person name="Singh A."/>
            <person name="Wilkins M.J."/>
            <person name="Karaoz U."/>
            <person name="Brodie E.L."/>
            <person name="Williams K.H."/>
            <person name="Hubbard S.S."/>
            <person name="Banfield J.F."/>
        </authorList>
    </citation>
    <scope>NUCLEOTIDE SEQUENCE [LARGE SCALE GENOMIC DNA]</scope>
</reference>
<keyword evidence="2" id="KW-0489">Methyltransferase</keyword>
<dbReference type="PANTHER" id="PTHR43667">
    <property type="entry name" value="CYCLOPROPANE-FATTY-ACYL-PHOSPHOLIPID SYNTHASE"/>
    <property type="match status" value="1"/>
</dbReference>
<dbReference type="GO" id="GO:0032259">
    <property type="term" value="P:methylation"/>
    <property type="evidence" value="ECO:0007669"/>
    <property type="project" value="UniProtKB-KW"/>
</dbReference>
<feature type="active site" evidence="6">
    <location>
        <position position="341"/>
    </location>
</feature>
<dbReference type="Proteomes" id="UP000177126">
    <property type="component" value="Unassembled WGS sequence"/>
</dbReference>
<accession>A0A1G2FUJ2</accession>
<evidence type="ECO:0000256" key="3">
    <source>
        <dbReference type="ARBA" id="ARBA00022679"/>
    </source>
</evidence>
<evidence type="ECO:0000313" key="7">
    <source>
        <dbReference type="EMBL" id="OGZ41733.1"/>
    </source>
</evidence>
<sequence>MSARSTMEKILLAADVKINGNRPWDIQVKNNNFYRQLLAGGSLALGESYMAGWWDAASPDEFICRILKADIKKHAPLTAGVLWDFSVNLLTNRQSIGKSFNIGKKHYDIGNDLYAAMLDKRLIYTCGYWPKAANLDEAQEAKLELTCKKLGLKPGQTVLDIGCGWGSFAKYAAEKYKVRVIGITVSKEQKDLSDKLCQGLPVEIKLLDYRNIQGQFDHIVSLGMFEHVGAKNYRKYMKIVHLCLKDDGLFLLHTIGASKQHYLSDPWIEKYIFPNGFIPGAKHIIKASNALFIMEDWHNFGADYDKTLMAWYKNFDANWNKLKTKYDDQFYRMWKYYLLCCAGSFRARHNQLWQIVFSKRGVPGGYESFR</sequence>
<dbReference type="SUPFAM" id="SSF53335">
    <property type="entry name" value="S-adenosyl-L-methionine-dependent methyltransferases"/>
    <property type="match status" value="1"/>
</dbReference>
<keyword evidence="4" id="KW-0949">S-adenosyl-L-methionine</keyword>
<keyword evidence="5" id="KW-0443">Lipid metabolism</keyword>
<protein>
    <submittedName>
        <fullName evidence="7">Cyclopropane-fatty-acyl-phospholipid synthase</fullName>
    </submittedName>
</protein>
<evidence type="ECO:0000256" key="4">
    <source>
        <dbReference type="ARBA" id="ARBA00022691"/>
    </source>
</evidence>
<dbReference type="CDD" id="cd02440">
    <property type="entry name" value="AdoMet_MTases"/>
    <property type="match status" value="1"/>
</dbReference>
<evidence type="ECO:0000313" key="8">
    <source>
        <dbReference type="Proteomes" id="UP000177126"/>
    </source>
</evidence>
<comment type="caution">
    <text evidence="7">The sequence shown here is derived from an EMBL/GenBank/DDBJ whole genome shotgun (WGS) entry which is preliminary data.</text>
</comment>